<dbReference type="InterPro" id="IPR036188">
    <property type="entry name" value="FAD/NAD-bd_sf"/>
</dbReference>
<keyword evidence="3" id="KW-1185">Reference proteome</keyword>
<dbReference type="Gene3D" id="3.50.50.60">
    <property type="entry name" value="FAD/NAD(P)-binding domain"/>
    <property type="match status" value="1"/>
</dbReference>
<comment type="caution">
    <text evidence="2">The sequence shown here is derived from an EMBL/GenBank/DDBJ whole genome shotgun (WGS) entry which is preliminary data.</text>
</comment>
<dbReference type="EMBL" id="JAVDYF010000001">
    <property type="protein sequence ID" value="MDR7354585.1"/>
    <property type="molecule type" value="Genomic_DNA"/>
</dbReference>
<feature type="domain" description="FAD-binding" evidence="1">
    <location>
        <begin position="12"/>
        <end position="315"/>
    </location>
</feature>
<evidence type="ECO:0000313" key="3">
    <source>
        <dbReference type="Proteomes" id="UP001183619"/>
    </source>
</evidence>
<dbReference type="NCBIfam" id="TIGR02032">
    <property type="entry name" value="GG-red-SF"/>
    <property type="match status" value="1"/>
</dbReference>
<evidence type="ECO:0000259" key="1">
    <source>
        <dbReference type="Pfam" id="PF01494"/>
    </source>
</evidence>
<dbReference type="PANTHER" id="PTHR42685:SF22">
    <property type="entry name" value="CONDITIONED MEDIUM FACTOR RECEPTOR 1"/>
    <property type="match status" value="1"/>
</dbReference>
<proteinExistence type="predicted"/>
<dbReference type="InterPro" id="IPR050407">
    <property type="entry name" value="Geranylgeranyl_reductase"/>
</dbReference>
<accession>A0ABU2B7K0</accession>
<organism evidence="2 3">
    <name type="scientific">Corynebacterium felinum</name>
    <dbReference type="NCBI Taxonomy" id="131318"/>
    <lineage>
        <taxon>Bacteria</taxon>
        <taxon>Bacillati</taxon>
        <taxon>Actinomycetota</taxon>
        <taxon>Actinomycetes</taxon>
        <taxon>Mycobacteriales</taxon>
        <taxon>Corynebacteriaceae</taxon>
        <taxon>Corynebacterium</taxon>
    </lineage>
</organism>
<evidence type="ECO:0000313" key="2">
    <source>
        <dbReference type="EMBL" id="MDR7354585.1"/>
    </source>
</evidence>
<sequence>MPETHSEKLIHTELLIIGGGPTGATAAIHAARRGLSTLIVDAQQFPRDKTCGDGLTPRAITQLDRIGLAATITDRYLSHGLKLHGFGGSVTAPWPDSAFGTVGSAMPRVELDALILDQARRQPEVSLIDGVAAIAVEFDGAKVSVVTLANGVRIKPTYLLVADGVRSTFGKLLGRTWHKGEVYGIAARSYCNTPRSTEPWIHSHLELTDDTGTIQPGYGWIFPLGDGRANVGCGALSTDRRPAKINTKKLLHFYAQQCRDEWDFGQPDNVASALLPMGGAVSNVAGANWMLIGDAAACVNPLNGEGIDYGMETAELAVSLLDEGKDFSLLWPFVLREHYGQAFLLARTAARLLTYPQLLQKLGPIGLNKPLGPVLMPAAARLMGNLVTEEDSDLVARAWAMAGTVVGRFRGSSPLWS</sequence>
<gene>
    <name evidence="2" type="ORF">J2S37_001123</name>
</gene>
<name>A0ABU2B7K0_9CORY</name>
<dbReference type="RefSeq" id="WP_277104567.1">
    <property type="nucleotide sequence ID" value="NZ_BAAAJS010000003.1"/>
</dbReference>
<reference evidence="2 3" key="1">
    <citation type="submission" date="2023-07" db="EMBL/GenBank/DDBJ databases">
        <title>Sequencing the genomes of 1000 actinobacteria strains.</title>
        <authorList>
            <person name="Klenk H.-P."/>
        </authorList>
    </citation>
    <scope>NUCLEOTIDE SEQUENCE [LARGE SCALE GENOMIC DNA]</scope>
    <source>
        <strain evidence="2 3">DSM 44508</strain>
    </source>
</reference>
<dbReference type="InterPro" id="IPR011777">
    <property type="entry name" value="Geranylgeranyl_Rdtase_fam"/>
</dbReference>
<protein>
    <submittedName>
        <fullName evidence="2">Geranylgeranyl reductase family protein</fullName>
    </submittedName>
</protein>
<dbReference type="Pfam" id="PF01494">
    <property type="entry name" value="FAD_binding_3"/>
    <property type="match status" value="1"/>
</dbReference>
<dbReference type="PRINTS" id="PR00420">
    <property type="entry name" value="RNGMNOXGNASE"/>
</dbReference>
<dbReference type="InterPro" id="IPR002938">
    <property type="entry name" value="FAD-bd"/>
</dbReference>
<dbReference type="SUPFAM" id="SSF51905">
    <property type="entry name" value="FAD/NAD(P)-binding domain"/>
    <property type="match status" value="1"/>
</dbReference>
<dbReference type="Proteomes" id="UP001183619">
    <property type="component" value="Unassembled WGS sequence"/>
</dbReference>
<dbReference type="PANTHER" id="PTHR42685">
    <property type="entry name" value="GERANYLGERANYL DIPHOSPHATE REDUCTASE"/>
    <property type="match status" value="1"/>
</dbReference>